<name>A0A183KKF1_9TREM</name>
<keyword evidence="1" id="KW-0812">Transmembrane</keyword>
<organism evidence="4">
    <name type="scientific">Schistosoma curassoni</name>
    <dbReference type="NCBI Taxonomy" id="6186"/>
    <lineage>
        <taxon>Eukaryota</taxon>
        <taxon>Metazoa</taxon>
        <taxon>Spiralia</taxon>
        <taxon>Lophotrochozoa</taxon>
        <taxon>Platyhelminthes</taxon>
        <taxon>Trematoda</taxon>
        <taxon>Digenea</taxon>
        <taxon>Strigeidida</taxon>
        <taxon>Schistosomatoidea</taxon>
        <taxon>Schistosomatidae</taxon>
        <taxon>Schistosoma</taxon>
    </lineage>
</organism>
<dbReference type="EMBL" id="UZAK01037684">
    <property type="protein sequence ID" value="VDP59429.1"/>
    <property type="molecule type" value="Genomic_DNA"/>
</dbReference>
<feature type="transmembrane region" description="Helical" evidence="1">
    <location>
        <begin position="16"/>
        <end position="32"/>
    </location>
</feature>
<evidence type="ECO:0000313" key="3">
    <source>
        <dbReference type="Proteomes" id="UP000279833"/>
    </source>
</evidence>
<reference evidence="4" key="1">
    <citation type="submission" date="2016-06" db="UniProtKB">
        <authorList>
            <consortium name="WormBaseParasite"/>
        </authorList>
    </citation>
    <scope>IDENTIFICATION</scope>
</reference>
<dbReference type="Proteomes" id="UP000279833">
    <property type="component" value="Unassembled WGS sequence"/>
</dbReference>
<accession>A0A183KKF1</accession>
<evidence type="ECO:0000256" key="1">
    <source>
        <dbReference type="SAM" id="Phobius"/>
    </source>
</evidence>
<evidence type="ECO:0000313" key="4">
    <source>
        <dbReference type="WBParaSite" id="SCUD_0001551501-mRNA-1"/>
    </source>
</evidence>
<keyword evidence="1" id="KW-0472">Membrane</keyword>
<reference evidence="2 3" key="2">
    <citation type="submission" date="2018-11" db="EMBL/GenBank/DDBJ databases">
        <authorList>
            <consortium name="Pathogen Informatics"/>
        </authorList>
    </citation>
    <scope>NUCLEOTIDE SEQUENCE [LARGE SCALE GENOMIC DNA]</scope>
    <source>
        <strain evidence="2">Dakar</strain>
        <strain evidence="3">Dakar, Senegal</strain>
    </source>
</reference>
<keyword evidence="3" id="KW-1185">Reference proteome</keyword>
<proteinExistence type="predicted"/>
<evidence type="ECO:0000313" key="2">
    <source>
        <dbReference type="EMBL" id="VDP59429.1"/>
    </source>
</evidence>
<sequence>MNNNDHKMILNIKEQIIINSLTMTLISYSFFYI</sequence>
<dbReference type="AlphaFoldDB" id="A0A183KKF1"/>
<dbReference type="WBParaSite" id="SCUD_0001551501-mRNA-1">
    <property type="protein sequence ID" value="SCUD_0001551501-mRNA-1"/>
    <property type="gene ID" value="SCUD_0001551501"/>
</dbReference>
<protein>
    <submittedName>
        <fullName evidence="4">CPBP family intramembrane metalloprotease</fullName>
    </submittedName>
</protein>
<gene>
    <name evidence="2" type="ORF">SCUD_LOCUS15512</name>
</gene>
<keyword evidence="1" id="KW-1133">Transmembrane helix</keyword>